<keyword evidence="2" id="KW-1185">Reference proteome</keyword>
<evidence type="ECO:0000313" key="2">
    <source>
        <dbReference type="Proteomes" id="UP000020681"/>
    </source>
</evidence>
<organism evidence="1 2">
    <name type="scientific">Mycobacterium ulcerans str. Harvey</name>
    <dbReference type="NCBI Taxonomy" id="1299332"/>
    <lineage>
        <taxon>Bacteria</taxon>
        <taxon>Bacillati</taxon>
        <taxon>Actinomycetota</taxon>
        <taxon>Actinomycetes</taxon>
        <taxon>Mycobacteriales</taxon>
        <taxon>Mycobacteriaceae</taxon>
        <taxon>Mycobacterium</taxon>
        <taxon>Mycobacterium ulcerans group</taxon>
    </lineage>
</organism>
<name>A0ABN0QQ96_MYCUL</name>
<accession>A0ABN0QQ96</accession>
<comment type="caution">
    <text evidence="1">The sequence shown here is derived from an EMBL/GenBank/DDBJ whole genome shotgun (WGS) entry which is preliminary data.</text>
</comment>
<proteinExistence type="predicted"/>
<reference evidence="1 2" key="1">
    <citation type="submission" date="2014-01" db="EMBL/GenBank/DDBJ databases">
        <authorList>
            <person name="Dobos K."/>
            <person name="Lenaerts A."/>
            <person name="Ordway D."/>
            <person name="DeGroote M.A."/>
            <person name="Parker T."/>
            <person name="Sizemore C."/>
            <person name="Tallon L.J."/>
            <person name="Sadzewicz L.K."/>
            <person name="Sengamalay N."/>
            <person name="Fraser C.M."/>
            <person name="Hine E."/>
            <person name="Shefchek K.A."/>
            <person name="Das S.P."/>
            <person name="Tettelin H."/>
        </authorList>
    </citation>
    <scope>NUCLEOTIDE SEQUENCE [LARGE SCALE GENOMIC DNA]</scope>
    <source>
        <strain evidence="1 2">Harvey</strain>
    </source>
</reference>
<evidence type="ECO:0000313" key="1">
    <source>
        <dbReference type="EMBL" id="EUA86897.1"/>
    </source>
</evidence>
<gene>
    <name evidence="1" type="ORF">I551_6624</name>
</gene>
<dbReference type="EMBL" id="JAOL01000167">
    <property type="protein sequence ID" value="EUA86897.1"/>
    <property type="molecule type" value="Genomic_DNA"/>
</dbReference>
<sequence>MRRCGVWLGVVVQSVVGGLRRGCGGAPVGVFRVVVILVIRG</sequence>
<protein>
    <submittedName>
        <fullName evidence="1">Uncharacterized protein</fullName>
    </submittedName>
</protein>
<dbReference type="Proteomes" id="UP000020681">
    <property type="component" value="Unassembled WGS sequence"/>
</dbReference>